<sequence>MIKNKRDRNLQISTSILRIANEYVYLILANFQLEISNAEYQLTNEITRILSSLTFPRQKRKNLFSFVSIVVPNSLISHLEQISLSFANNERTNIRWKRSIVALQIFQINKITYDEYPHVELKLPVFYVNFNVTNRE</sequence>
<evidence type="ECO:0000313" key="2">
    <source>
        <dbReference type="Proteomes" id="UP000053105"/>
    </source>
</evidence>
<organism evidence="1 2">
    <name type="scientific">Melipona quadrifasciata</name>
    <dbReference type="NCBI Taxonomy" id="166423"/>
    <lineage>
        <taxon>Eukaryota</taxon>
        <taxon>Metazoa</taxon>
        <taxon>Ecdysozoa</taxon>
        <taxon>Arthropoda</taxon>
        <taxon>Hexapoda</taxon>
        <taxon>Insecta</taxon>
        <taxon>Pterygota</taxon>
        <taxon>Neoptera</taxon>
        <taxon>Endopterygota</taxon>
        <taxon>Hymenoptera</taxon>
        <taxon>Apocrita</taxon>
        <taxon>Aculeata</taxon>
        <taxon>Apoidea</taxon>
        <taxon>Anthophila</taxon>
        <taxon>Apidae</taxon>
        <taxon>Melipona</taxon>
    </lineage>
</organism>
<dbReference type="Proteomes" id="UP000053105">
    <property type="component" value="Unassembled WGS sequence"/>
</dbReference>
<protein>
    <submittedName>
        <fullName evidence="1">Uncharacterized protein</fullName>
    </submittedName>
</protein>
<accession>A0A0N0BEE2</accession>
<dbReference type="AlphaFoldDB" id="A0A0N0BEE2"/>
<keyword evidence="2" id="KW-1185">Reference proteome</keyword>
<reference evidence="1 2" key="1">
    <citation type="submission" date="2015-07" db="EMBL/GenBank/DDBJ databases">
        <title>The genome of Melipona quadrifasciata.</title>
        <authorList>
            <person name="Pan H."/>
            <person name="Kapheim K."/>
        </authorList>
    </citation>
    <scope>NUCLEOTIDE SEQUENCE [LARGE SCALE GENOMIC DNA]</scope>
    <source>
        <strain evidence="1">0111107301</strain>
        <tissue evidence="1">Whole body</tissue>
    </source>
</reference>
<gene>
    <name evidence="1" type="ORF">WN51_02331</name>
</gene>
<proteinExistence type="predicted"/>
<dbReference type="EMBL" id="KQ435830">
    <property type="protein sequence ID" value="KOX71761.1"/>
    <property type="molecule type" value="Genomic_DNA"/>
</dbReference>
<name>A0A0N0BEE2_9HYME</name>
<evidence type="ECO:0000313" key="1">
    <source>
        <dbReference type="EMBL" id="KOX71761.1"/>
    </source>
</evidence>